<accession>A0A6M2DCJ3</accession>
<proteinExistence type="predicted"/>
<keyword evidence="1" id="KW-0812">Transmembrane</keyword>
<evidence type="ECO:0000256" key="1">
    <source>
        <dbReference type="SAM" id="Phobius"/>
    </source>
</evidence>
<dbReference type="AlphaFoldDB" id="A0A6M2DCJ3"/>
<dbReference type="EMBL" id="GHWJ01010214">
    <property type="protein sequence ID" value="NOV42951.1"/>
    <property type="molecule type" value="Transcribed_RNA"/>
</dbReference>
<feature type="transmembrane region" description="Helical" evidence="1">
    <location>
        <begin position="47"/>
        <end position="66"/>
    </location>
</feature>
<keyword evidence="1" id="KW-1133">Transmembrane helix</keyword>
<sequence length="94" mass="10586">MRQPSLTFVTLFTTFTLLFCVFSFHRGEKKNVTSAGIMCFRNLRDTFLHLLTVMAPAPYLLGYKYAHLSSKARQRLGSCRVCAVLAAAIPQRPS</sequence>
<evidence type="ECO:0000313" key="2">
    <source>
        <dbReference type="EMBL" id="NOV42951.1"/>
    </source>
</evidence>
<reference evidence="2" key="1">
    <citation type="submission" date="2019-09" db="EMBL/GenBank/DDBJ databases">
        <title>Organ-specific transcriptomic study of the physiology of the cattle tick, Rhipicephalus microplus.</title>
        <authorList>
            <person name="Tirloni L."/>
            <person name="Braz G."/>
            <person name="Gandara A.C.P."/>
            <person name="Sabadin G.A."/>
            <person name="da Silva R.M."/>
            <person name="Guizzo M.G."/>
            <person name="Machado J.A."/>
            <person name="Costa E.P."/>
            <person name="Gomes H.F."/>
            <person name="Moraes J."/>
            <person name="Mota M.B.S."/>
            <person name="Mesquita R.D."/>
            <person name="Alvarenga P.H."/>
            <person name="Alves F."/>
            <person name="Seixas A."/>
            <person name="da Fonseca R.N."/>
            <person name="Fogaca A."/>
            <person name="Logullo C."/>
            <person name="Tanaka A."/>
            <person name="Daffre S."/>
            <person name="Termignoni C."/>
            <person name="Vaz I.S.Jr."/>
            <person name="Oliveira P.L."/>
            <person name="Ribeiro J.M."/>
        </authorList>
    </citation>
    <scope>NUCLEOTIDE SEQUENCE</scope>
    <source>
        <strain evidence="2">Porto Alegre</strain>
    </source>
</reference>
<name>A0A6M2DCJ3_RHIMP</name>
<keyword evidence="1" id="KW-0472">Membrane</keyword>
<protein>
    <submittedName>
        <fullName evidence="2">Uncharacterized protein</fullName>
    </submittedName>
</protein>
<organism evidence="2">
    <name type="scientific">Rhipicephalus microplus</name>
    <name type="common">Cattle tick</name>
    <name type="synonym">Boophilus microplus</name>
    <dbReference type="NCBI Taxonomy" id="6941"/>
    <lineage>
        <taxon>Eukaryota</taxon>
        <taxon>Metazoa</taxon>
        <taxon>Ecdysozoa</taxon>
        <taxon>Arthropoda</taxon>
        <taxon>Chelicerata</taxon>
        <taxon>Arachnida</taxon>
        <taxon>Acari</taxon>
        <taxon>Parasitiformes</taxon>
        <taxon>Ixodida</taxon>
        <taxon>Ixodoidea</taxon>
        <taxon>Ixodidae</taxon>
        <taxon>Rhipicephalinae</taxon>
        <taxon>Rhipicephalus</taxon>
        <taxon>Boophilus</taxon>
    </lineage>
</organism>